<comment type="caution">
    <text evidence="1">The sequence shown here is derived from an EMBL/GenBank/DDBJ whole genome shotgun (WGS) entry which is preliminary data.</text>
</comment>
<proteinExistence type="predicted"/>
<sequence length="384" mass="44003">MEGRDGLSMKRRAKKPSDLPEQILGDILCRLPVRSLVRFRCVSRSWNSLLSSHAFIKAHLKRSSELHAYDLVKFNDSAKSRLVICGVSSNEIKSLGDCCLLDQKIFQRFDLIDSCNGVLCLSTFQKDSPGNSSIILYNPSIREYKVLPQPSSGLSEFIGFGLDISTGYLDDLKIINVKLTLGTYPNLSSKVEVYSARKNSWKQLGDVFPMRQTMFLGKQVLFDKYICWCPYARLRCQVFESNLLMYDLVRESFSEMVLPSTMPLEKKYVMLLDGFLSIIACKLRSRCYDVWTIKDFSIPESWTMLYTIKDATNDIFNYRPLGSTCSGNIIFVRCFSSEQGYGSPKDLVSYKRESGWFEDLNLEVDSFYSSRLVRYVDSINFPSY</sequence>
<gene>
    <name evidence="1" type="ORF">MLD38_003786</name>
</gene>
<dbReference type="Proteomes" id="UP001057402">
    <property type="component" value="Chromosome 2"/>
</dbReference>
<evidence type="ECO:0000313" key="2">
    <source>
        <dbReference type="Proteomes" id="UP001057402"/>
    </source>
</evidence>
<evidence type="ECO:0000313" key="1">
    <source>
        <dbReference type="EMBL" id="KAI4385792.1"/>
    </source>
</evidence>
<dbReference type="EMBL" id="CM042881">
    <property type="protein sequence ID" value="KAI4385792.1"/>
    <property type="molecule type" value="Genomic_DNA"/>
</dbReference>
<organism evidence="1 2">
    <name type="scientific">Melastoma candidum</name>
    <dbReference type="NCBI Taxonomy" id="119954"/>
    <lineage>
        <taxon>Eukaryota</taxon>
        <taxon>Viridiplantae</taxon>
        <taxon>Streptophyta</taxon>
        <taxon>Embryophyta</taxon>
        <taxon>Tracheophyta</taxon>
        <taxon>Spermatophyta</taxon>
        <taxon>Magnoliopsida</taxon>
        <taxon>eudicotyledons</taxon>
        <taxon>Gunneridae</taxon>
        <taxon>Pentapetalae</taxon>
        <taxon>rosids</taxon>
        <taxon>malvids</taxon>
        <taxon>Myrtales</taxon>
        <taxon>Melastomataceae</taxon>
        <taxon>Melastomatoideae</taxon>
        <taxon>Melastomateae</taxon>
        <taxon>Melastoma</taxon>
    </lineage>
</organism>
<reference evidence="2" key="1">
    <citation type="journal article" date="2023" name="Front. Plant Sci.">
        <title>Chromosomal-level genome assembly of Melastoma candidum provides insights into trichome evolution.</title>
        <authorList>
            <person name="Zhong Y."/>
            <person name="Wu W."/>
            <person name="Sun C."/>
            <person name="Zou P."/>
            <person name="Liu Y."/>
            <person name="Dai S."/>
            <person name="Zhou R."/>
        </authorList>
    </citation>
    <scope>NUCLEOTIDE SEQUENCE [LARGE SCALE GENOMIC DNA]</scope>
</reference>
<name>A0ACB9SC68_9MYRT</name>
<keyword evidence="2" id="KW-1185">Reference proteome</keyword>
<accession>A0ACB9SC68</accession>
<protein>
    <submittedName>
        <fullName evidence="1">Uncharacterized protein</fullName>
    </submittedName>
</protein>